<keyword evidence="1" id="KW-0496">Mitochondrion</keyword>
<organism evidence="1">
    <name type="scientific">Picea glauca</name>
    <name type="common">White spruce</name>
    <name type="synonym">Pinus glauca</name>
    <dbReference type="NCBI Taxonomy" id="3330"/>
    <lineage>
        <taxon>Eukaryota</taxon>
        <taxon>Viridiplantae</taxon>
        <taxon>Streptophyta</taxon>
        <taxon>Embryophyta</taxon>
        <taxon>Tracheophyta</taxon>
        <taxon>Spermatophyta</taxon>
        <taxon>Pinopsida</taxon>
        <taxon>Pinidae</taxon>
        <taxon>Conifers I</taxon>
        <taxon>Pinales</taxon>
        <taxon>Pinaceae</taxon>
        <taxon>Picea</taxon>
    </lineage>
</organism>
<gene>
    <name evidence="1" type="ORF">ABT39_MTgene1139</name>
</gene>
<protein>
    <submittedName>
        <fullName evidence="1">Uncharacterized protein</fullName>
    </submittedName>
</protein>
<proteinExistence type="predicted"/>
<comment type="caution">
    <text evidence="1">The sequence shown here is derived from an EMBL/GenBank/DDBJ whole genome shotgun (WGS) entry which is preliminary data.</text>
</comment>
<name>A0A117NJB1_PICGL</name>
<reference evidence="1" key="1">
    <citation type="journal article" date="2015" name="Genome Biol. Evol.">
        <title>Organellar Genomes of White Spruce (Picea glauca): Assembly and Annotation.</title>
        <authorList>
            <person name="Jackman S.D."/>
            <person name="Warren R.L."/>
            <person name="Gibb E.A."/>
            <person name="Vandervalk B.P."/>
            <person name="Mohamadi H."/>
            <person name="Chu J."/>
            <person name="Raymond A."/>
            <person name="Pleasance S."/>
            <person name="Coope R."/>
            <person name="Wildung M.R."/>
            <person name="Ritland C.E."/>
            <person name="Bousquet J."/>
            <person name="Jones S.J."/>
            <person name="Bohlmann J."/>
            <person name="Birol I."/>
        </authorList>
    </citation>
    <scope>NUCLEOTIDE SEQUENCE [LARGE SCALE GENOMIC DNA]</scope>
    <source>
        <tissue evidence="1">Flushing bud</tissue>
    </source>
</reference>
<dbReference type="EMBL" id="LKAM01000001">
    <property type="protein sequence ID" value="KUM51292.1"/>
    <property type="molecule type" value="Genomic_DNA"/>
</dbReference>
<dbReference type="AlphaFoldDB" id="A0A117NJB1"/>
<evidence type="ECO:0000313" key="1">
    <source>
        <dbReference type="EMBL" id="KUM51292.1"/>
    </source>
</evidence>
<sequence>MLRAIKKSPSSICLLFVGESLVITPAFLPRSNERPALLLKLGFKKRIYQSSHKG</sequence>
<geneLocation type="mitochondrion" evidence="1"/>
<accession>A0A117NJB1</accession>